<feature type="compositionally biased region" description="Basic and acidic residues" evidence="1">
    <location>
        <begin position="21"/>
        <end position="35"/>
    </location>
</feature>
<feature type="compositionally biased region" description="Acidic residues" evidence="1">
    <location>
        <begin position="86"/>
        <end position="96"/>
    </location>
</feature>
<accession>A0AAW2B4R3</accession>
<gene>
    <name evidence="2" type="ORF">ABG768_013193</name>
</gene>
<name>A0AAW2B4R3_CULAL</name>
<protein>
    <submittedName>
        <fullName evidence="2">Uncharacterized protein</fullName>
    </submittedName>
</protein>
<dbReference type="Proteomes" id="UP001479290">
    <property type="component" value="Unassembled WGS sequence"/>
</dbReference>
<dbReference type="AlphaFoldDB" id="A0AAW2B4R3"/>
<proteinExistence type="predicted"/>
<feature type="region of interest" description="Disordered" evidence="1">
    <location>
        <begin position="67"/>
        <end position="126"/>
    </location>
</feature>
<organism evidence="2 3">
    <name type="scientific">Culter alburnus</name>
    <name type="common">Topmouth culter</name>
    <dbReference type="NCBI Taxonomy" id="194366"/>
    <lineage>
        <taxon>Eukaryota</taxon>
        <taxon>Metazoa</taxon>
        <taxon>Chordata</taxon>
        <taxon>Craniata</taxon>
        <taxon>Vertebrata</taxon>
        <taxon>Euteleostomi</taxon>
        <taxon>Actinopterygii</taxon>
        <taxon>Neopterygii</taxon>
        <taxon>Teleostei</taxon>
        <taxon>Ostariophysi</taxon>
        <taxon>Cypriniformes</taxon>
        <taxon>Xenocyprididae</taxon>
        <taxon>Xenocypridinae</taxon>
        <taxon>Culter</taxon>
    </lineage>
</organism>
<sequence length="126" mass="13821">MPTLTSERVVELCEVPCSHISPDESVGKDGLERIPRQSVPGLSTKEQHLPDEMVMEMQCDNTVTANQTTDEAEYLSNVPPIRADEGDLLEISESGEPETSPEISVEPDLLVQNSPLDSVVEEQDSE</sequence>
<comment type="caution">
    <text evidence="2">The sequence shown here is derived from an EMBL/GenBank/DDBJ whole genome shotgun (WGS) entry which is preliminary data.</text>
</comment>
<feature type="non-terminal residue" evidence="2">
    <location>
        <position position="126"/>
    </location>
</feature>
<feature type="region of interest" description="Disordered" evidence="1">
    <location>
        <begin position="21"/>
        <end position="47"/>
    </location>
</feature>
<keyword evidence="3" id="KW-1185">Reference proteome</keyword>
<evidence type="ECO:0000313" key="3">
    <source>
        <dbReference type="Proteomes" id="UP001479290"/>
    </source>
</evidence>
<evidence type="ECO:0000256" key="1">
    <source>
        <dbReference type="SAM" id="MobiDB-lite"/>
    </source>
</evidence>
<reference evidence="2 3" key="1">
    <citation type="submission" date="2024-05" db="EMBL/GenBank/DDBJ databases">
        <title>A high-quality chromosomal-level genome assembly of Topmouth culter (Culter alburnus).</title>
        <authorList>
            <person name="Zhao H."/>
        </authorList>
    </citation>
    <scope>NUCLEOTIDE SEQUENCE [LARGE SCALE GENOMIC DNA]</scope>
    <source>
        <strain evidence="2">CATC2023</strain>
        <tissue evidence="2">Muscle</tissue>
    </source>
</reference>
<dbReference type="EMBL" id="JAWDJR010000002">
    <property type="protein sequence ID" value="KAK9979780.1"/>
    <property type="molecule type" value="Genomic_DNA"/>
</dbReference>
<evidence type="ECO:0000313" key="2">
    <source>
        <dbReference type="EMBL" id="KAK9979780.1"/>
    </source>
</evidence>